<feature type="transmembrane region" description="Helical" evidence="1">
    <location>
        <begin position="36"/>
        <end position="59"/>
    </location>
</feature>
<keyword evidence="1" id="KW-0812">Transmembrane</keyword>
<organism evidence="2 3">
    <name type="scientific">Cyclobacterium plantarum</name>
    <dbReference type="NCBI Taxonomy" id="2716263"/>
    <lineage>
        <taxon>Bacteria</taxon>
        <taxon>Pseudomonadati</taxon>
        <taxon>Bacteroidota</taxon>
        <taxon>Cytophagia</taxon>
        <taxon>Cytophagales</taxon>
        <taxon>Cyclobacteriaceae</taxon>
        <taxon>Cyclobacterium</taxon>
    </lineage>
</organism>
<feature type="transmembrane region" description="Helical" evidence="1">
    <location>
        <begin position="301"/>
        <end position="323"/>
    </location>
</feature>
<keyword evidence="1" id="KW-1133">Transmembrane helix</keyword>
<dbReference type="Proteomes" id="UP000649799">
    <property type="component" value="Unassembled WGS sequence"/>
</dbReference>
<dbReference type="EMBL" id="JAANYN010000002">
    <property type="protein sequence ID" value="NHE56233.1"/>
    <property type="molecule type" value="Genomic_DNA"/>
</dbReference>
<evidence type="ECO:0000313" key="2">
    <source>
        <dbReference type="EMBL" id="NHE56233.1"/>
    </source>
</evidence>
<reference evidence="2 3" key="1">
    <citation type="submission" date="2020-03" db="EMBL/GenBank/DDBJ databases">
        <title>Cyclobacterium plantarum sp. nov., a marine bacterium isolated from a coastal-marine wetland.</title>
        <authorList>
            <person name="Sanchez-Porro C."/>
            <person name="Ventosa A."/>
            <person name="Amoozegar M."/>
        </authorList>
    </citation>
    <scope>NUCLEOTIDE SEQUENCE [LARGE SCALE GENOMIC DNA]</scope>
    <source>
        <strain evidence="2 3">GBPx2</strain>
    </source>
</reference>
<evidence type="ECO:0000313" key="3">
    <source>
        <dbReference type="Proteomes" id="UP000649799"/>
    </source>
</evidence>
<comment type="caution">
    <text evidence="2">The sequence shown here is derived from an EMBL/GenBank/DDBJ whole genome shotgun (WGS) entry which is preliminary data.</text>
</comment>
<sequence>MKVLDWMFIAFIVLLVFWLIKKWSGTQGYSKWETNFLLLLGCYHLIMAPIFYGYLLQYGGDGIRYWELSSLPPSRPGEWSSYFGTGTAFIQWFNYPFFQLAGLGFLPGNLLYAVISFMGFVGAFELIKDQFPDKWGNWPGKYGLLILFLPNVHFWTAGVGKEALLFTGLVLVLLGVKSFPSRAWYIVPGLLLSLIVRPIQGLVLTIAVLAVLPFHSALKAYRKKLVSGAAALIFSIFAYRWIQGSLVYGFNFEWIGRIIDWQNAYLSSFEAGSSIPMWDYSLLEKFMAVWFRPYLWEVKGFWTFAAALENTIFFMAVIFGIWGMIKSKLQVRIPLFYLVVLIYAAIMSLIFMLALNNLGILMRMKSIFVIFVVSFFLSQAKRPFTFDKSNL</sequence>
<accession>A0ABX0H358</accession>
<feature type="transmembrane region" description="Helical" evidence="1">
    <location>
        <begin position="360"/>
        <end position="378"/>
    </location>
</feature>
<feature type="transmembrane region" description="Helical" evidence="1">
    <location>
        <begin position="224"/>
        <end position="242"/>
    </location>
</feature>
<feature type="transmembrane region" description="Helical" evidence="1">
    <location>
        <begin position="185"/>
        <end position="212"/>
    </location>
</feature>
<protein>
    <recommendedName>
        <fullName evidence="4">Glycosyltransferase RgtA/B/C/D-like domain-containing protein</fullName>
    </recommendedName>
</protein>
<feature type="transmembrane region" description="Helical" evidence="1">
    <location>
        <begin position="6"/>
        <end position="24"/>
    </location>
</feature>
<dbReference type="RefSeq" id="WP_166143872.1">
    <property type="nucleotide sequence ID" value="NZ_JAANYN010000002.1"/>
</dbReference>
<feature type="transmembrane region" description="Helical" evidence="1">
    <location>
        <begin position="79"/>
        <end position="98"/>
    </location>
</feature>
<proteinExistence type="predicted"/>
<evidence type="ECO:0000256" key="1">
    <source>
        <dbReference type="SAM" id="Phobius"/>
    </source>
</evidence>
<feature type="transmembrane region" description="Helical" evidence="1">
    <location>
        <begin position="110"/>
        <end position="127"/>
    </location>
</feature>
<name>A0ABX0H358_9BACT</name>
<gene>
    <name evidence="2" type="ORF">G9Q97_05315</name>
</gene>
<feature type="transmembrane region" description="Helical" evidence="1">
    <location>
        <begin position="335"/>
        <end position="354"/>
    </location>
</feature>
<keyword evidence="3" id="KW-1185">Reference proteome</keyword>
<feature type="transmembrane region" description="Helical" evidence="1">
    <location>
        <begin position="163"/>
        <end position="179"/>
    </location>
</feature>
<evidence type="ECO:0008006" key="4">
    <source>
        <dbReference type="Google" id="ProtNLM"/>
    </source>
</evidence>
<feature type="transmembrane region" description="Helical" evidence="1">
    <location>
        <begin position="139"/>
        <end position="156"/>
    </location>
</feature>
<keyword evidence="1" id="KW-0472">Membrane</keyword>